<reference evidence="1" key="1">
    <citation type="submission" date="2022-07" db="EMBL/GenBank/DDBJ databases">
        <authorList>
            <consortium name="Clinical and Environmental Microbiology Branch: Whole genome sequencing antimicrobial resistance pathogens in the healthcare setting"/>
        </authorList>
    </citation>
    <scope>NUCLEOTIDE SEQUENCE</scope>
    <source>
        <strain evidence="1">Stenotrophomonas_maltophilia_2021CK-00905</strain>
    </source>
</reference>
<name>A0AAI9C7E5_STEMA</name>
<evidence type="ECO:0000313" key="2">
    <source>
        <dbReference type="Proteomes" id="UP001214521"/>
    </source>
</evidence>
<protein>
    <submittedName>
        <fullName evidence="1">Uncharacterized protein</fullName>
    </submittedName>
</protein>
<evidence type="ECO:0000313" key="1">
    <source>
        <dbReference type="EMBL" id="EKT4439480.1"/>
    </source>
</evidence>
<organism evidence="1 2">
    <name type="scientific">Stenotrophomonas maltophilia</name>
    <name type="common">Pseudomonas maltophilia</name>
    <name type="synonym">Xanthomonas maltophilia</name>
    <dbReference type="NCBI Taxonomy" id="40324"/>
    <lineage>
        <taxon>Bacteria</taxon>
        <taxon>Pseudomonadati</taxon>
        <taxon>Pseudomonadota</taxon>
        <taxon>Gammaproteobacteria</taxon>
        <taxon>Lysobacterales</taxon>
        <taxon>Lysobacteraceae</taxon>
        <taxon>Stenotrophomonas</taxon>
        <taxon>Stenotrophomonas maltophilia group</taxon>
    </lineage>
</organism>
<dbReference type="Proteomes" id="UP001214521">
    <property type="component" value="Unassembled WGS sequence"/>
</dbReference>
<dbReference type="EMBL" id="ABLOMU010000001">
    <property type="protein sequence ID" value="EKT4439480.1"/>
    <property type="molecule type" value="Genomic_DNA"/>
</dbReference>
<accession>A0AAI9C7E5</accession>
<dbReference type="AlphaFoldDB" id="A0AAI9C7E5"/>
<comment type="caution">
    <text evidence="1">The sequence shown here is derived from an EMBL/GenBank/DDBJ whole genome shotgun (WGS) entry which is preliminary data.</text>
</comment>
<proteinExistence type="predicted"/>
<gene>
    <name evidence="1" type="ORF">QEK83_000073</name>
</gene>
<sequence>MDKPTLAEEMALIYSVKAKAADYAQKRNEEALKVMVDEVCVLTGVRFRSRLLEQPTSRCVSEVKALCENTTDLDIGNQIISRTGVGSVECRSSFPQQFGDLLDMSIPPIMPVLSSIFMGRLSERFGLGEDVVASVQRARVERKPVEISSIRDDYVEFNVKGDDENRWYVPLKDVLLEGNGRAISMDSALAQMSARIQPVVQQQLNF</sequence>